<evidence type="ECO:0000313" key="2">
    <source>
        <dbReference type="Proteomes" id="UP000199670"/>
    </source>
</evidence>
<dbReference type="SUPFAM" id="SSF48452">
    <property type="entry name" value="TPR-like"/>
    <property type="match status" value="1"/>
</dbReference>
<organism evidence="1 2">
    <name type="scientific">Gilliamella bombicola</name>
    <dbReference type="NCBI Taxonomy" id="1798182"/>
    <lineage>
        <taxon>Bacteria</taxon>
        <taxon>Pseudomonadati</taxon>
        <taxon>Pseudomonadota</taxon>
        <taxon>Gammaproteobacteria</taxon>
        <taxon>Orbales</taxon>
        <taxon>Orbaceae</taxon>
        <taxon>Gilliamella</taxon>
    </lineage>
</organism>
<accession>A0A1C4BG85</accession>
<dbReference type="AlphaFoldDB" id="A0A1C4BG85"/>
<evidence type="ECO:0000313" key="1">
    <source>
        <dbReference type="EMBL" id="SCC05865.1"/>
    </source>
</evidence>
<protein>
    <submittedName>
        <fullName evidence="1">Type IV pilus assembly protein PilF</fullName>
    </submittedName>
</protein>
<dbReference type="Pfam" id="PF14559">
    <property type="entry name" value="TPR_19"/>
    <property type="match status" value="1"/>
</dbReference>
<proteinExistence type="predicted"/>
<dbReference type="InterPro" id="IPR011990">
    <property type="entry name" value="TPR-like_helical_dom_sf"/>
</dbReference>
<dbReference type="InterPro" id="IPR019734">
    <property type="entry name" value="TPR_rpt"/>
</dbReference>
<dbReference type="PROSITE" id="PS51257">
    <property type="entry name" value="PROKAR_LIPOPROTEIN"/>
    <property type="match status" value="1"/>
</dbReference>
<sequence length="204" mass="23703">MKKLLMLFSYFLIIILSGCQMKSNDEFDPEKAALARMRLGLGYLAKANESEENIKAAHYNLKLAAQYSPDNPQVMLAMAMFDQHVGEYNEAEMIYKRITLMQPGNGLYHVHYGSFLCGLNRYQEAKAQFEQSIELDRHRWKADAYEQYGYCAIQNNDKKTADLMFKQLFQYDGNRRDNVKKAAEIYQKKGDIKIANYLFSVTKE</sequence>
<dbReference type="Gene3D" id="1.25.40.10">
    <property type="entry name" value="Tetratricopeptide repeat domain"/>
    <property type="match status" value="1"/>
</dbReference>
<dbReference type="STRING" id="1798182.GA0061081_104144"/>
<dbReference type="EMBL" id="FMAQ01000004">
    <property type="protein sequence ID" value="SCC05865.1"/>
    <property type="molecule type" value="Genomic_DNA"/>
</dbReference>
<keyword evidence="2" id="KW-1185">Reference proteome</keyword>
<reference evidence="2" key="1">
    <citation type="submission" date="2016-08" db="EMBL/GenBank/DDBJ databases">
        <authorList>
            <person name="Varghese N."/>
            <person name="Submissions Spin"/>
        </authorList>
    </citation>
    <scope>NUCLEOTIDE SEQUENCE [LARGE SCALE GENOMIC DNA]</scope>
    <source>
        <strain evidence="2">R-53248</strain>
    </source>
</reference>
<name>A0A1C4BG85_9GAMM</name>
<dbReference type="Proteomes" id="UP000199670">
    <property type="component" value="Unassembled WGS sequence"/>
</dbReference>
<dbReference type="RefSeq" id="WP_091348097.1">
    <property type="nucleotide sequence ID" value="NZ_FMAQ01000004.1"/>
</dbReference>
<gene>
    <name evidence="1" type="ORF">GA0061081_104144</name>
</gene>
<dbReference type="OrthoDB" id="9814042at2"/>
<dbReference type="Pfam" id="PF13181">
    <property type="entry name" value="TPR_8"/>
    <property type="match status" value="1"/>
</dbReference>